<dbReference type="EMBL" id="CM037015">
    <property type="protein sequence ID" value="KAH7681848.1"/>
    <property type="molecule type" value="Genomic_DNA"/>
</dbReference>
<reference evidence="2" key="1">
    <citation type="journal article" date="2022" name="Nat. Commun.">
        <title>Chromosome evolution and the genetic basis of agronomically important traits in greater yam.</title>
        <authorList>
            <person name="Bredeson J.V."/>
            <person name="Lyons J.B."/>
            <person name="Oniyinde I.O."/>
            <person name="Okereke N.R."/>
            <person name="Kolade O."/>
            <person name="Nnabue I."/>
            <person name="Nwadili C.O."/>
            <person name="Hribova E."/>
            <person name="Parker M."/>
            <person name="Nwogha J."/>
            <person name="Shu S."/>
            <person name="Carlson J."/>
            <person name="Kariba R."/>
            <person name="Muthemba S."/>
            <person name="Knop K."/>
            <person name="Barton G.J."/>
            <person name="Sherwood A.V."/>
            <person name="Lopez-Montes A."/>
            <person name="Asiedu R."/>
            <person name="Jamnadass R."/>
            <person name="Muchugi A."/>
            <person name="Goodstein D."/>
            <person name="Egesi C.N."/>
            <person name="Featherston J."/>
            <person name="Asfaw A."/>
            <person name="Simpson G.G."/>
            <person name="Dolezel J."/>
            <person name="Hendre P.S."/>
            <person name="Van Deynze A."/>
            <person name="Kumar P.L."/>
            <person name="Obidiegwu J.E."/>
            <person name="Bhattacharjee R."/>
            <person name="Rokhsar D.S."/>
        </authorList>
    </citation>
    <scope>NUCLEOTIDE SEQUENCE [LARGE SCALE GENOMIC DNA]</scope>
    <source>
        <strain evidence="2">cv. TDa95/00328</strain>
    </source>
</reference>
<accession>A0ACB7W2Z9</accession>
<gene>
    <name evidence="1" type="ORF">IHE45_05G083600</name>
</gene>
<dbReference type="Proteomes" id="UP000827976">
    <property type="component" value="Chromosome 5"/>
</dbReference>
<protein>
    <submittedName>
        <fullName evidence="1">Arabinogalactan protein 16/20/22/41</fullName>
    </submittedName>
</protein>
<proteinExistence type="predicted"/>
<keyword evidence="2" id="KW-1185">Reference proteome</keyword>
<name>A0ACB7W2Z9_DIOAL</name>
<evidence type="ECO:0000313" key="2">
    <source>
        <dbReference type="Proteomes" id="UP000827976"/>
    </source>
</evidence>
<organism evidence="1 2">
    <name type="scientific">Dioscorea alata</name>
    <name type="common">Purple yam</name>
    <dbReference type="NCBI Taxonomy" id="55571"/>
    <lineage>
        <taxon>Eukaryota</taxon>
        <taxon>Viridiplantae</taxon>
        <taxon>Streptophyta</taxon>
        <taxon>Embryophyta</taxon>
        <taxon>Tracheophyta</taxon>
        <taxon>Spermatophyta</taxon>
        <taxon>Magnoliopsida</taxon>
        <taxon>Liliopsida</taxon>
        <taxon>Dioscoreales</taxon>
        <taxon>Dioscoreaceae</taxon>
        <taxon>Dioscorea</taxon>
    </lineage>
</organism>
<comment type="caution">
    <text evidence="1">The sequence shown here is derived from an EMBL/GenBank/DDBJ whole genome shotgun (WGS) entry which is preliminary data.</text>
</comment>
<sequence length="67" mass="7351">MMSSMMVYALILVTFFFSGLTQMAYGQALALSSTSSSSFRMIDGKAIDQGIAYVLILVVLLVTYFVH</sequence>
<evidence type="ECO:0000313" key="1">
    <source>
        <dbReference type="EMBL" id="KAH7681848.1"/>
    </source>
</evidence>